<keyword evidence="1" id="KW-0812">Transmembrane</keyword>
<feature type="transmembrane region" description="Helical" evidence="1">
    <location>
        <begin position="127"/>
        <end position="149"/>
    </location>
</feature>
<accession>A0A8J2PWQ7</accession>
<name>A0A8J2PWQ7_9HEXA</name>
<dbReference type="Proteomes" id="UP000708208">
    <property type="component" value="Unassembled WGS sequence"/>
</dbReference>
<evidence type="ECO:0000256" key="1">
    <source>
        <dbReference type="SAM" id="Phobius"/>
    </source>
</evidence>
<reference evidence="2" key="1">
    <citation type="submission" date="2021-06" db="EMBL/GenBank/DDBJ databases">
        <authorList>
            <person name="Hodson N. C."/>
            <person name="Mongue J. A."/>
            <person name="Jaron S. K."/>
        </authorList>
    </citation>
    <scope>NUCLEOTIDE SEQUENCE</scope>
</reference>
<organism evidence="2 3">
    <name type="scientific">Allacma fusca</name>
    <dbReference type="NCBI Taxonomy" id="39272"/>
    <lineage>
        <taxon>Eukaryota</taxon>
        <taxon>Metazoa</taxon>
        <taxon>Ecdysozoa</taxon>
        <taxon>Arthropoda</taxon>
        <taxon>Hexapoda</taxon>
        <taxon>Collembola</taxon>
        <taxon>Symphypleona</taxon>
        <taxon>Sminthuridae</taxon>
        <taxon>Allacma</taxon>
    </lineage>
</organism>
<keyword evidence="1" id="KW-0472">Membrane</keyword>
<evidence type="ECO:0000313" key="2">
    <source>
        <dbReference type="EMBL" id="CAG7824685.1"/>
    </source>
</evidence>
<gene>
    <name evidence="2" type="ORF">AFUS01_LOCUS34830</name>
</gene>
<comment type="caution">
    <text evidence="2">The sequence shown here is derived from an EMBL/GenBank/DDBJ whole genome shotgun (WGS) entry which is preliminary data.</text>
</comment>
<dbReference type="AlphaFoldDB" id="A0A8J2PWQ7"/>
<proteinExistence type="predicted"/>
<feature type="transmembrane region" description="Helical" evidence="1">
    <location>
        <begin position="39"/>
        <end position="56"/>
    </location>
</feature>
<keyword evidence="1" id="KW-1133">Transmembrane helix</keyword>
<sequence>MMILNGLFEVYWPQKLFNVEDQMLRPVHSHTSAREVKKFYYIAYFMFPTIRLIVIVHQMMNIKGTVNHLNVISGLANDLQTYCTGQCSNFSSKIRRNSLRIVAMFVGIPLVTVFPAIVYSFSNGLVLGPMVMREVIIVLVPLQLLGIYFDDGDFIIQCDIVSEFYRQIEMHLVDKEEYLRANHGSVRLVEVRKWHQFLRRNRKMVGQIGSITKVPQLLYLLEVSLNLTVFFYRVLNLVTSPNTSFLESRFLKMSVGYVVACLIRLHVKTLKAEQVTAAEGRVHDALFALNELPQALEVQLELQGMSNTISFTPSRITFGNYVVLHKGVILTISTQVITYLIILLQFDSATKECLH</sequence>
<protein>
    <recommendedName>
        <fullName evidence="4">Gustatory receptor</fullName>
    </recommendedName>
</protein>
<evidence type="ECO:0008006" key="4">
    <source>
        <dbReference type="Google" id="ProtNLM"/>
    </source>
</evidence>
<keyword evidence="3" id="KW-1185">Reference proteome</keyword>
<feature type="transmembrane region" description="Helical" evidence="1">
    <location>
        <begin position="101"/>
        <end position="121"/>
    </location>
</feature>
<dbReference type="EMBL" id="CAJVCH010533617">
    <property type="protein sequence ID" value="CAG7824685.1"/>
    <property type="molecule type" value="Genomic_DNA"/>
</dbReference>
<evidence type="ECO:0000313" key="3">
    <source>
        <dbReference type="Proteomes" id="UP000708208"/>
    </source>
</evidence>